<dbReference type="SUPFAM" id="SSF54277">
    <property type="entry name" value="CAD &amp; PB1 domains"/>
    <property type="match status" value="1"/>
</dbReference>
<keyword evidence="12" id="KW-1185">Reference proteome</keyword>
<feature type="domain" description="PB1" evidence="11">
    <location>
        <begin position="106"/>
        <end position="200"/>
    </location>
</feature>
<keyword evidence="8 10" id="KW-0927">Auxin signaling pathway</keyword>
<evidence type="ECO:0000259" key="11">
    <source>
        <dbReference type="PROSITE" id="PS51745"/>
    </source>
</evidence>
<dbReference type="GO" id="GO:0005634">
    <property type="term" value="C:nucleus"/>
    <property type="evidence" value="ECO:0007669"/>
    <property type="project" value="UniProtKB-SubCell"/>
</dbReference>
<name>A0A6J1CUS1_MOMCH</name>
<dbReference type="AlphaFoldDB" id="A0A6J1CUS1"/>
<organism evidence="12 13">
    <name type="scientific">Momordica charantia</name>
    <name type="common">Bitter gourd</name>
    <name type="synonym">Balsam pear</name>
    <dbReference type="NCBI Taxonomy" id="3673"/>
    <lineage>
        <taxon>Eukaryota</taxon>
        <taxon>Viridiplantae</taxon>
        <taxon>Streptophyta</taxon>
        <taxon>Embryophyta</taxon>
        <taxon>Tracheophyta</taxon>
        <taxon>Spermatophyta</taxon>
        <taxon>Magnoliopsida</taxon>
        <taxon>eudicotyledons</taxon>
        <taxon>Gunneridae</taxon>
        <taxon>Pentapetalae</taxon>
        <taxon>rosids</taxon>
        <taxon>fabids</taxon>
        <taxon>Cucurbitales</taxon>
        <taxon>Cucurbitaceae</taxon>
        <taxon>Momordiceae</taxon>
        <taxon>Momordica</taxon>
    </lineage>
</organism>
<evidence type="ECO:0000256" key="5">
    <source>
        <dbReference type="ARBA" id="ARBA00023015"/>
    </source>
</evidence>
<comment type="subunit">
    <text evidence="3 10">Homodimers and heterodimers.</text>
</comment>
<dbReference type="KEGG" id="mcha:111014532"/>
<comment type="subcellular location">
    <subcellularLocation>
        <location evidence="1 10">Nucleus</location>
    </subcellularLocation>
</comment>
<dbReference type="InterPro" id="IPR003311">
    <property type="entry name" value="AUX_IAA"/>
</dbReference>
<keyword evidence="4 10" id="KW-0678">Repressor</keyword>
<dbReference type="GO" id="GO:0009734">
    <property type="term" value="P:auxin-activated signaling pathway"/>
    <property type="evidence" value="ECO:0007669"/>
    <property type="project" value="UniProtKB-UniRule"/>
</dbReference>
<protein>
    <recommendedName>
        <fullName evidence="10">Auxin-responsive protein</fullName>
    </recommendedName>
</protein>
<sequence length="211" mass="23785">MPSETAPQSPESDLTHVNFDETELTLGLPGAEFRPAEGNKVYHRPNAAKRGFHDTIDSSVGSSISEQCGSCDKAKLISSADGQKRAVMGWPPVRSYRKKTIEMNNCKYVKVAADGAPYLRKIDLEMFNSYKELFNTFRKLFISFPICCDYLEEGNILNPMKRADEYLPTYEDKDGDWMLVGDVPWKLFIESCNRIRLMKGSEANGIAPRTP</sequence>
<evidence type="ECO:0000256" key="9">
    <source>
        <dbReference type="ARBA" id="ARBA00025283"/>
    </source>
</evidence>
<evidence type="ECO:0000256" key="1">
    <source>
        <dbReference type="ARBA" id="ARBA00004123"/>
    </source>
</evidence>
<dbReference type="Pfam" id="PF02309">
    <property type="entry name" value="AUX_IAA"/>
    <property type="match status" value="1"/>
</dbReference>
<reference evidence="13" key="1">
    <citation type="submission" date="2025-08" db="UniProtKB">
        <authorList>
            <consortium name="RefSeq"/>
        </authorList>
    </citation>
    <scope>IDENTIFICATION</scope>
</reference>
<dbReference type="Gene3D" id="3.10.20.90">
    <property type="entry name" value="Phosphatidylinositol 3-kinase Catalytic Subunit, Chain A, domain 1"/>
    <property type="match status" value="1"/>
</dbReference>
<dbReference type="PROSITE" id="PS51745">
    <property type="entry name" value="PB1"/>
    <property type="match status" value="1"/>
</dbReference>
<evidence type="ECO:0000256" key="2">
    <source>
        <dbReference type="ARBA" id="ARBA00006728"/>
    </source>
</evidence>
<evidence type="ECO:0000256" key="6">
    <source>
        <dbReference type="ARBA" id="ARBA00023163"/>
    </source>
</evidence>
<keyword evidence="7 10" id="KW-0539">Nucleus</keyword>
<accession>A0A6J1CUS1</accession>
<dbReference type="InterPro" id="IPR053793">
    <property type="entry name" value="PB1-like"/>
</dbReference>
<proteinExistence type="inferred from homology"/>
<evidence type="ECO:0000256" key="10">
    <source>
        <dbReference type="RuleBase" id="RU004549"/>
    </source>
</evidence>
<dbReference type="GO" id="GO:0006355">
    <property type="term" value="P:regulation of DNA-templated transcription"/>
    <property type="evidence" value="ECO:0007669"/>
    <property type="project" value="InterPro"/>
</dbReference>
<evidence type="ECO:0000313" key="13">
    <source>
        <dbReference type="RefSeq" id="XP_022145003.1"/>
    </source>
</evidence>
<dbReference type="Proteomes" id="UP000504603">
    <property type="component" value="Unplaced"/>
</dbReference>
<dbReference type="OrthoDB" id="1287782at2759"/>
<evidence type="ECO:0000256" key="8">
    <source>
        <dbReference type="ARBA" id="ARBA00023294"/>
    </source>
</evidence>
<dbReference type="InterPro" id="IPR033389">
    <property type="entry name" value="AUX/IAA_dom"/>
</dbReference>
<keyword evidence="5 10" id="KW-0805">Transcription regulation</keyword>
<evidence type="ECO:0000256" key="4">
    <source>
        <dbReference type="ARBA" id="ARBA00022491"/>
    </source>
</evidence>
<evidence type="ECO:0000256" key="3">
    <source>
        <dbReference type="ARBA" id="ARBA00011726"/>
    </source>
</evidence>
<dbReference type="FunFam" id="3.10.20.90:FF:000078">
    <property type="entry name" value="Auxin-responsive protein"/>
    <property type="match status" value="1"/>
</dbReference>
<evidence type="ECO:0000313" key="12">
    <source>
        <dbReference type="Proteomes" id="UP000504603"/>
    </source>
</evidence>
<dbReference type="GeneID" id="111014532"/>
<dbReference type="PANTHER" id="PTHR31734:SF106">
    <property type="entry name" value="AUXIN-RESPONSIVE PROTEIN"/>
    <property type="match status" value="1"/>
</dbReference>
<comment type="function">
    <text evidence="9">Aux/IAA proteins are short-lived transcriptional factors that function as repressors of early auxin response genes at low auxin concentrations. Repression is thought to result from the interaction with auxin response factors (ARFs), proteins that bind to the auxin-responsive promoter element (AuxRE). Formation of heterodimers with ARF proteins may alter their ability to modulate early auxin response genes expression.</text>
</comment>
<dbReference type="PANTHER" id="PTHR31734">
    <property type="entry name" value="AUXIN-RESPONSIVE PROTEIN IAA17"/>
    <property type="match status" value="1"/>
</dbReference>
<comment type="similarity">
    <text evidence="2 10">Belongs to the Aux/IAA family.</text>
</comment>
<keyword evidence="6 10" id="KW-0804">Transcription</keyword>
<evidence type="ECO:0000256" key="7">
    <source>
        <dbReference type="ARBA" id="ARBA00023242"/>
    </source>
</evidence>
<dbReference type="RefSeq" id="XP_022145003.1">
    <property type="nucleotide sequence ID" value="XM_022289311.1"/>
</dbReference>
<gene>
    <name evidence="13" type="primary">LOC111014532</name>
</gene>